<evidence type="ECO:0000256" key="1">
    <source>
        <dbReference type="SAM" id="SignalP"/>
    </source>
</evidence>
<accession>A0A915JHZ8</accession>
<evidence type="ECO:0000313" key="3">
    <source>
        <dbReference type="WBParaSite" id="nRc.2.0.1.t25726-RA"/>
    </source>
</evidence>
<proteinExistence type="predicted"/>
<feature type="signal peptide" evidence="1">
    <location>
        <begin position="1"/>
        <end position="21"/>
    </location>
</feature>
<protein>
    <submittedName>
        <fullName evidence="3">ATP synthase F0 subunit 8</fullName>
    </submittedName>
</protein>
<name>A0A915JHZ8_ROMCU</name>
<dbReference type="Proteomes" id="UP000887565">
    <property type="component" value="Unplaced"/>
</dbReference>
<organism evidence="2 3">
    <name type="scientific">Romanomermis culicivorax</name>
    <name type="common">Nematode worm</name>
    <dbReference type="NCBI Taxonomy" id="13658"/>
    <lineage>
        <taxon>Eukaryota</taxon>
        <taxon>Metazoa</taxon>
        <taxon>Ecdysozoa</taxon>
        <taxon>Nematoda</taxon>
        <taxon>Enoplea</taxon>
        <taxon>Dorylaimia</taxon>
        <taxon>Mermithida</taxon>
        <taxon>Mermithoidea</taxon>
        <taxon>Mermithidae</taxon>
        <taxon>Romanomermis</taxon>
    </lineage>
</organism>
<feature type="chain" id="PRO_5036973524" evidence="1">
    <location>
        <begin position="22"/>
        <end position="47"/>
    </location>
</feature>
<reference evidence="3" key="1">
    <citation type="submission" date="2022-11" db="UniProtKB">
        <authorList>
            <consortium name="WormBaseParasite"/>
        </authorList>
    </citation>
    <scope>IDENTIFICATION</scope>
</reference>
<keyword evidence="2" id="KW-1185">Reference proteome</keyword>
<dbReference type="WBParaSite" id="nRc.2.0.1.t25726-RA">
    <property type="protein sequence ID" value="nRc.2.0.1.t25726-RA"/>
    <property type="gene ID" value="nRc.2.0.1.g25726"/>
</dbReference>
<keyword evidence="1" id="KW-0732">Signal</keyword>
<evidence type="ECO:0000313" key="2">
    <source>
        <dbReference type="Proteomes" id="UP000887565"/>
    </source>
</evidence>
<dbReference type="AlphaFoldDB" id="A0A915JHZ8"/>
<sequence length="47" mass="5466">MMISFALPMLWWLLKQRIGVQKQLNITINVKMVDGLTMWIFVVCTPG</sequence>